<protein>
    <submittedName>
        <fullName evidence="1">Uncharacterized protein</fullName>
    </submittedName>
</protein>
<gene>
    <name evidence="1" type="ORF">MB27_24860</name>
</gene>
<dbReference type="EMBL" id="JRTT01000031">
    <property type="protein sequence ID" value="KHD75148.1"/>
    <property type="molecule type" value="Genomic_DNA"/>
</dbReference>
<sequence>MELVVWGDEFYARRENAGDAGDLFRATAGVALDDTTNPSSVRWDGAGSGLVISDIGDPGPVIRFPVGEPSPVDDAVAIPGGVGCHGTLAGAGARLLAE</sequence>
<dbReference type="AlphaFoldDB" id="A0A0A6UJ86"/>
<dbReference type="Proteomes" id="UP000054537">
    <property type="component" value="Unassembled WGS sequence"/>
</dbReference>
<reference evidence="1 2" key="1">
    <citation type="submission" date="2014-10" db="EMBL/GenBank/DDBJ databases">
        <title>Draft genome sequence of Actinoplanes utahensis NRRL 12052.</title>
        <authorList>
            <person name="Velasco-Bucheli B."/>
            <person name="del Cerro C."/>
            <person name="Hormigo D."/>
            <person name="Garcia J.L."/>
            <person name="Acebal C."/>
            <person name="Arroyo M."/>
            <person name="de la Mata I."/>
        </authorList>
    </citation>
    <scope>NUCLEOTIDE SEQUENCE [LARGE SCALE GENOMIC DNA]</scope>
    <source>
        <strain evidence="1 2">NRRL 12052</strain>
    </source>
</reference>
<organism evidence="1 2">
    <name type="scientific">Actinoplanes utahensis</name>
    <dbReference type="NCBI Taxonomy" id="1869"/>
    <lineage>
        <taxon>Bacteria</taxon>
        <taxon>Bacillati</taxon>
        <taxon>Actinomycetota</taxon>
        <taxon>Actinomycetes</taxon>
        <taxon>Micromonosporales</taxon>
        <taxon>Micromonosporaceae</taxon>
        <taxon>Actinoplanes</taxon>
    </lineage>
</organism>
<comment type="caution">
    <text evidence="1">The sequence shown here is derived from an EMBL/GenBank/DDBJ whole genome shotgun (WGS) entry which is preliminary data.</text>
</comment>
<proteinExistence type="predicted"/>
<keyword evidence="2" id="KW-1185">Reference proteome</keyword>
<accession>A0A0A6UJ86</accession>
<evidence type="ECO:0000313" key="1">
    <source>
        <dbReference type="EMBL" id="KHD75148.1"/>
    </source>
</evidence>
<evidence type="ECO:0000313" key="2">
    <source>
        <dbReference type="Proteomes" id="UP000054537"/>
    </source>
</evidence>
<name>A0A0A6UJ86_ACTUT</name>